<dbReference type="Pfam" id="PF00808">
    <property type="entry name" value="CBFD_NFYB_HMF"/>
    <property type="match status" value="1"/>
</dbReference>
<evidence type="ECO:0000256" key="3">
    <source>
        <dbReference type="ARBA" id="ARBA00022454"/>
    </source>
</evidence>
<organism evidence="9 10">
    <name type="scientific">Emergomyces pasteurianus Ep9510</name>
    <dbReference type="NCBI Taxonomy" id="1447872"/>
    <lineage>
        <taxon>Eukaryota</taxon>
        <taxon>Fungi</taxon>
        <taxon>Dikarya</taxon>
        <taxon>Ascomycota</taxon>
        <taxon>Pezizomycotina</taxon>
        <taxon>Eurotiomycetes</taxon>
        <taxon>Eurotiomycetidae</taxon>
        <taxon>Onygenales</taxon>
        <taxon>Ajellomycetaceae</taxon>
        <taxon>Emergomyces</taxon>
    </lineage>
</organism>
<comment type="similarity">
    <text evidence="7">Belongs to the CENP-W/WIP1 family.</text>
</comment>
<dbReference type="GO" id="GO:0000776">
    <property type="term" value="C:kinetochore"/>
    <property type="evidence" value="ECO:0007669"/>
    <property type="project" value="UniProtKB-KW"/>
</dbReference>
<keyword evidence="5" id="KW-0539">Nucleus</keyword>
<dbReference type="EMBL" id="LGRN01000001">
    <property type="protein sequence ID" value="OJD20040.1"/>
    <property type="molecule type" value="Genomic_DNA"/>
</dbReference>
<dbReference type="AlphaFoldDB" id="A0A1J9PUG3"/>
<keyword evidence="10" id="KW-1185">Reference proteome</keyword>
<dbReference type="SUPFAM" id="SSF47113">
    <property type="entry name" value="Histone-fold"/>
    <property type="match status" value="1"/>
</dbReference>
<evidence type="ECO:0000313" key="10">
    <source>
        <dbReference type="Proteomes" id="UP000182235"/>
    </source>
</evidence>
<comment type="caution">
    <text evidence="9">The sequence shown here is derived from an EMBL/GenBank/DDBJ whole genome shotgun (WGS) entry which is preliminary data.</text>
</comment>
<dbReference type="InterPro" id="IPR003958">
    <property type="entry name" value="CBFA_NFYB_domain"/>
</dbReference>
<dbReference type="InterPro" id="IPR009072">
    <property type="entry name" value="Histone-fold"/>
</dbReference>
<dbReference type="CDD" id="cd13732">
    <property type="entry name" value="HFD_CENP-W"/>
    <property type="match status" value="1"/>
</dbReference>
<dbReference type="PANTHER" id="PTHR34832">
    <property type="entry name" value="CENTROMERE PROTEIN W"/>
    <property type="match status" value="1"/>
</dbReference>
<proteinExistence type="inferred from homology"/>
<dbReference type="VEuPathDB" id="FungiDB:AJ78_00056"/>
<evidence type="ECO:0000313" key="9">
    <source>
        <dbReference type="EMBL" id="OJD20040.1"/>
    </source>
</evidence>
<evidence type="ECO:0000256" key="2">
    <source>
        <dbReference type="ARBA" id="ARBA00004629"/>
    </source>
</evidence>
<dbReference type="GO" id="GO:0046982">
    <property type="term" value="F:protein heterodimerization activity"/>
    <property type="evidence" value="ECO:0007669"/>
    <property type="project" value="InterPro"/>
</dbReference>
<dbReference type="GO" id="GO:0051382">
    <property type="term" value="P:kinetochore assembly"/>
    <property type="evidence" value="ECO:0007669"/>
    <property type="project" value="TreeGrafter"/>
</dbReference>
<keyword evidence="4" id="KW-0995">Kinetochore</keyword>
<dbReference type="GO" id="GO:0000278">
    <property type="term" value="P:mitotic cell cycle"/>
    <property type="evidence" value="ECO:0007669"/>
    <property type="project" value="TreeGrafter"/>
</dbReference>
<evidence type="ECO:0000256" key="6">
    <source>
        <dbReference type="ARBA" id="ARBA00023328"/>
    </source>
</evidence>
<dbReference type="STRING" id="1447872.A0A1J9PUG3"/>
<dbReference type="Gene3D" id="1.10.20.10">
    <property type="entry name" value="Histone, subunit A"/>
    <property type="match status" value="1"/>
</dbReference>
<evidence type="ECO:0000256" key="7">
    <source>
        <dbReference type="ARBA" id="ARBA00038432"/>
    </source>
</evidence>
<evidence type="ECO:0000256" key="4">
    <source>
        <dbReference type="ARBA" id="ARBA00022838"/>
    </source>
</evidence>
<name>A0A1J9PUG3_9EURO</name>
<evidence type="ECO:0000256" key="1">
    <source>
        <dbReference type="ARBA" id="ARBA00004123"/>
    </source>
</evidence>
<reference evidence="9 10" key="1">
    <citation type="submission" date="2015-07" db="EMBL/GenBank/DDBJ databases">
        <title>Emmonsia species relationships and genome sequence.</title>
        <authorList>
            <consortium name="The Broad Institute Genomics Platform"/>
            <person name="Cuomo C.A."/>
            <person name="Munoz J.F."/>
            <person name="Imamovic A."/>
            <person name="Priest M.E."/>
            <person name="Young S."/>
            <person name="Clay O.K."/>
            <person name="McEwen J.G."/>
        </authorList>
    </citation>
    <scope>NUCLEOTIDE SEQUENCE [LARGE SCALE GENOMIC DNA]</scope>
    <source>
        <strain evidence="9 10">UAMH 9510</strain>
    </source>
</reference>
<accession>A0A1J9PUG3</accession>
<evidence type="ECO:0000256" key="5">
    <source>
        <dbReference type="ARBA" id="ARBA00023242"/>
    </source>
</evidence>
<keyword evidence="6" id="KW-0137">Centromere</keyword>
<dbReference type="Proteomes" id="UP000182235">
    <property type="component" value="Unassembled WGS sequence"/>
</dbReference>
<dbReference type="InterPro" id="IPR052484">
    <property type="entry name" value="CENP-W/WIP1"/>
</dbReference>
<feature type="domain" description="Transcription factor CBF/NF-Y/archaeal histone" evidence="8">
    <location>
        <begin position="9"/>
        <end position="67"/>
    </location>
</feature>
<dbReference type="GO" id="GO:0005654">
    <property type="term" value="C:nucleoplasm"/>
    <property type="evidence" value="ECO:0007669"/>
    <property type="project" value="TreeGrafter"/>
</dbReference>
<evidence type="ECO:0000259" key="8">
    <source>
        <dbReference type="Pfam" id="PF00808"/>
    </source>
</evidence>
<dbReference type="GO" id="GO:0007059">
    <property type="term" value="P:chromosome segregation"/>
    <property type="evidence" value="ECO:0007669"/>
    <property type="project" value="TreeGrafter"/>
</dbReference>
<keyword evidence="3" id="KW-0158">Chromosome</keyword>
<gene>
    <name evidence="9" type="ORF">AJ78_00056</name>
</gene>
<dbReference type="OrthoDB" id="2543597at2759"/>
<dbReference type="PANTHER" id="PTHR34832:SF1">
    <property type="entry name" value="CENTROMERE PROTEIN W"/>
    <property type="match status" value="1"/>
</dbReference>
<protein>
    <recommendedName>
        <fullName evidence="8">Transcription factor CBF/NF-Y/archaeal histone domain-containing protein</fullName>
    </recommendedName>
</protein>
<sequence>MVVTPKLYPRATVKRIVKAHSRRNISKNADILVFLDYILFIQELMREASIRSRRGGEKVISARSIRKVTEGTLRKFKG</sequence>
<comment type="subcellular location">
    <subcellularLocation>
        <location evidence="2">Chromosome</location>
        <location evidence="2">Centromere</location>
        <location evidence="2">Kinetochore</location>
    </subcellularLocation>
    <subcellularLocation>
        <location evidence="1">Nucleus</location>
    </subcellularLocation>
</comment>
<dbReference type="FunFam" id="1.10.20.10:FF:000075">
    <property type="entry name" value="WGS project CABT00000000 data, contig 2.56"/>
    <property type="match status" value="1"/>
</dbReference>